<proteinExistence type="predicted"/>
<organism evidence="1 2">
    <name type="scientific">Flagellimonas aquimarina</name>
    <dbReference type="NCBI Taxonomy" id="2201895"/>
    <lineage>
        <taxon>Bacteria</taxon>
        <taxon>Pseudomonadati</taxon>
        <taxon>Bacteroidota</taxon>
        <taxon>Flavobacteriia</taxon>
        <taxon>Flavobacteriales</taxon>
        <taxon>Flavobacteriaceae</taxon>
        <taxon>Flagellimonas</taxon>
    </lineage>
</organism>
<protein>
    <recommendedName>
        <fullName evidence="3">Lysine-specific metallo-endopeptidase domain-containing protein</fullName>
    </recommendedName>
</protein>
<name>A0A316L1F1_9FLAO</name>
<reference evidence="1 2" key="1">
    <citation type="submission" date="2018-05" db="EMBL/GenBank/DDBJ databases">
        <title>Complete genome sequence of Flagellimonas aquimarina ECD12 isolated from seaweed Ecklonia cava.</title>
        <authorList>
            <person name="Choi S."/>
            <person name="Seong C."/>
        </authorList>
    </citation>
    <scope>NUCLEOTIDE SEQUENCE [LARGE SCALE GENOMIC DNA]</scope>
    <source>
        <strain evidence="1 2">ECD12</strain>
    </source>
</reference>
<evidence type="ECO:0008006" key="3">
    <source>
        <dbReference type="Google" id="ProtNLM"/>
    </source>
</evidence>
<evidence type="ECO:0000313" key="1">
    <source>
        <dbReference type="EMBL" id="PWL39168.1"/>
    </source>
</evidence>
<gene>
    <name evidence="1" type="ORF">DKG77_06825</name>
</gene>
<dbReference type="Proteomes" id="UP000245762">
    <property type="component" value="Unassembled WGS sequence"/>
</dbReference>
<comment type="caution">
    <text evidence="1">The sequence shown here is derived from an EMBL/GenBank/DDBJ whole genome shotgun (WGS) entry which is preliminary data.</text>
</comment>
<sequence>MSQNSIVVNIPAADSESEYIWRTIQDIKFFEEKNYQVNLPEGSLIDDLKVKSKSGELTNEDYERLKVFVQDSVYDKTDYQKGYQKIENQLELINKMIDEINQSNFNWNFKTFKTYKVNLTMYGPGGSYNPDEGSLLILTNPLGGFRNYDNPANTIIHEITHIGIEDSIITKYKIPHALKERIVDTFVFLNFNTYLPDYRIQDMGDKRTDQYLKTKEDLKNLDNFVKLIAQEN</sequence>
<dbReference type="EMBL" id="QGEG01000002">
    <property type="protein sequence ID" value="PWL39168.1"/>
    <property type="molecule type" value="Genomic_DNA"/>
</dbReference>
<keyword evidence="2" id="KW-1185">Reference proteome</keyword>
<evidence type="ECO:0000313" key="2">
    <source>
        <dbReference type="Proteomes" id="UP000245762"/>
    </source>
</evidence>
<dbReference type="OrthoDB" id="1436875at2"/>
<accession>A0A316L1F1</accession>
<dbReference type="AlphaFoldDB" id="A0A316L1F1"/>